<proteinExistence type="predicted"/>
<evidence type="ECO:0000313" key="2">
    <source>
        <dbReference type="EMBL" id="KAG5178699.1"/>
    </source>
</evidence>
<evidence type="ECO:0000256" key="1">
    <source>
        <dbReference type="SAM" id="Phobius"/>
    </source>
</evidence>
<dbReference type="OrthoDB" id="2436248at2759"/>
<name>A0A835YX23_9STRA</name>
<keyword evidence="3" id="KW-1185">Reference proteome</keyword>
<dbReference type="SUPFAM" id="SSF56112">
    <property type="entry name" value="Protein kinase-like (PK-like)"/>
    <property type="match status" value="1"/>
</dbReference>
<evidence type="ECO:0000313" key="3">
    <source>
        <dbReference type="Proteomes" id="UP000664859"/>
    </source>
</evidence>
<dbReference type="EMBL" id="JAFCMP010000513">
    <property type="protein sequence ID" value="KAG5178699.1"/>
    <property type="molecule type" value="Genomic_DNA"/>
</dbReference>
<dbReference type="Gene3D" id="1.10.510.10">
    <property type="entry name" value="Transferase(Phosphotransferase) domain 1"/>
    <property type="match status" value="1"/>
</dbReference>
<keyword evidence="1" id="KW-1133">Transmembrane helix</keyword>
<reference evidence="2" key="1">
    <citation type="submission" date="2021-02" db="EMBL/GenBank/DDBJ databases">
        <title>First Annotated Genome of the Yellow-green Alga Tribonema minus.</title>
        <authorList>
            <person name="Mahan K.M."/>
        </authorList>
    </citation>
    <scope>NUCLEOTIDE SEQUENCE</scope>
    <source>
        <strain evidence="2">UTEX B ZZ1240</strain>
    </source>
</reference>
<dbReference type="InterPro" id="IPR011009">
    <property type="entry name" value="Kinase-like_dom_sf"/>
</dbReference>
<protein>
    <recommendedName>
        <fullName evidence="4">Protein kinase domain-containing protein</fullName>
    </recommendedName>
</protein>
<dbReference type="Proteomes" id="UP000664859">
    <property type="component" value="Unassembled WGS sequence"/>
</dbReference>
<organism evidence="2 3">
    <name type="scientific">Tribonema minus</name>
    <dbReference type="NCBI Taxonomy" id="303371"/>
    <lineage>
        <taxon>Eukaryota</taxon>
        <taxon>Sar</taxon>
        <taxon>Stramenopiles</taxon>
        <taxon>Ochrophyta</taxon>
        <taxon>PX clade</taxon>
        <taxon>Xanthophyceae</taxon>
        <taxon>Tribonematales</taxon>
        <taxon>Tribonemataceae</taxon>
        <taxon>Tribonema</taxon>
    </lineage>
</organism>
<comment type="caution">
    <text evidence="2">The sequence shown here is derived from an EMBL/GenBank/DDBJ whole genome shotgun (WGS) entry which is preliminary data.</text>
</comment>
<feature type="transmembrane region" description="Helical" evidence="1">
    <location>
        <begin position="189"/>
        <end position="207"/>
    </location>
</feature>
<evidence type="ECO:0008006" key="4">
    <source>
        <dbReference type="Google" id="ProtNLM"/>
    </source>
</evidence>
<accession>A0A835YX23</accession>
<gene>
    <name evidence="2" type="ORF">JKP88DRAFT_247967</name>
</gene>
<sequence>MPCLLCLSTFPGSQGLSKVALAVAREVVVARLQLCPEVLVLALARLRPQVSIPAKEGLSSELDVGALPAIGNFDALTRLLLDLVGVRIPVTQSAFTDMVATFGREEAERRFAPATERYPKLTGLLDGSGEPLTYLVHLTLTGGQAHRERDDDLFHVIIGEHKTAENLAGAIGHIAKKVKIINTHHYGNLWFILAYAAAGPIIQFYVVGKHGHGRDLRIHDVGPQLTLASVDGRAEIIRIIAQVYRVLHLMGRCVPRMSERLPLYRTIRRPNGTTIRLDTTGVNKIIYNFPTFAAEHCTSLDAITVAYRAARTAGEFLITSDELPDVRGKTYTVRAGPLGYRSAGALPLQSIEDVRATALACCRAAQVLHAAGIVHRDFREANVVALRPGTHMVIDLELAALADQAVPETFSLTGWDERTLDTRGDSQIFSRMSDMHTIGLMVERLVSTHQAVSDHVRSYIMSLKSKEVSATDDVALPFLANLSCKYGIWCV</sequence>
<keyword evidence="1" id="KW-0812">Transmembrane</keyword>
<dbReference type="AlphaFoldDB" id="A0A835YX23"/>
<keyword evidence="1" id="KW-0472">Membrane</keyword>